<dbReference type="InterPro" id="IPR019554">
    <property type="entry name" value="Soluble_ligand-bd"/>
</dbReference>
<feature type="coiled-coil region" evidence="2">
    <location>
        <begin position="275"/>
        <end position="309"/>
    </location>
</feature>
<evidence type="ECO:0000259" key="4">
    <source>
        <dbReference type="Pfam" id="PF10531"/>
    </source>
</evidence>
<accession>A0ABV7IDV4</accession>
<dbReference type="EMBL" id="JBHRTE010000048">
    <property type="protein sequence ID" value="MFC3168789.1"/>
    <property type="molecule type" value="Genomic_DNA"/>
</dbReference>
<evidence type="ECO:0000259" key="5">
    <source>
        <dbReference type="Pfam" id="PF25994"/>
    </source>
</evidence>
<feature type="domain" description="Soluble ligand binding" evidence="4">
    <location>
        <begin position="112"/>
        <end position="147"/>
    </location>
</feature>
<evidence type="ECO:0000259" key="3">
    <source>
        <dbReference type="Pfam" id="PF02563"/>
    </source>
</evidence>
<dbReference type="Pfam" id="PF02563">
    <property type="entry name" value="Poly_export"/>
    <property type="match status" value="1"/>
</dbReference>
<dbReference type="Pfam" id="PF25994">
    <property type="entry name" value="HH_AprE"/>
    <property type="match status" value="1"/>
</dbReference>
<keyword evidence="2" id="KW-0175">Coiled coil</keyword>
<dbReference type="Pfam" id="PF10531">
    <property type="entry name" value="SLBB"/>
    <property type="match status" value="1"/>
</dbReference>
<dbReference type="Gene3D" id="3.10.560.10">
    <property type="entry name" value="Outer membrane lipoprotein wza domain like"/>
    <property type="match status" value="1"/>
</dbReference>
<evidence type="ECO:0000313" key="6">
    <source>
        <dbReference type="EMBL" id="MFC3168789.1"/>
    </source>
</evidence>
<name>A0ABV7IDV4_9RHOB</name>
<evidence type="ECO:0000313" key="7">
    <source>
        <dbReference type="Proteomes" id="UP001595557"/>
    </source>
</evidence>
<organism evidence="6 7">
    <name type="scientific">Paracoccus fontiphilus</name>
    <dbReference type="NCBI Taxonomy" id="1815556"/>
    <lineage>
        <taxon>Bacteria</taxon>
        <taxon>Pseudomonadati</taxon>
        <taxon>Pseudomonadota</taxon>
        <taxon>Alphaproteobacteria</taxon>
        <taxon>Rhodobacterales</taxon>
        <taxon>Paracoccaceae</taxon>
        <taxon>Paracoccus</taxon>
    </lineage>
</organism>
<feature type="domain" description="AprE-like long alpha-helical hairpin" evidence="5">
    <location>
        <begin position="163"/>
        <end position="343"/>
    </location>
</feature>
<dbReference type="InterPro" id="IPR058781">
    <property type="entry name" value="HH_AprE-like"/>
</dbReference>
<dbReference type="PANTHER" id="PTHR33619">
    <property type="entry name" value="POLYSACCHARIDE EXPORT PROTEIN GFCE-RELATED"/>
    <property type="match status" value="1"/>
</dbReference>
<dbReference type="InterPro" id="IPR003715">
    <property type="entry name" value="Poly_export_N"/>
</dbReference>
<comment type="caution">
    <text evidence="6">The sequence shown here is derived from an EMBL/GenBank/DDBJ whole genome shotgun (WGS) entry which is preliminary data.</text>
</comment>
<gene>
    <name evidence="6" type="ORF">ACFOD7_12095</name>
</gene>
<keyword evidence="1" id="KW-0732">Signal</keyword>
<keyword evidence="7" id="KW-1185">Reference proteome</keyword>
<dbReference type="PANTHER" id="PTHR33619:SF3">
    <property type="entry name" value="POLYSACCHARIDE EXPORT PROTEIN GFCE-RELATED"/>
    <property type="match status" value="1"/>
</dbReference>
<evidence type="ECO:0000256" key="2">
    <source>
        <dbReference type="SAM" id="Coils"/>
    </source>
</evidence>
<protein>
    <submittedName>
        <fullName evidence="6">SLBB domain-containing protein</fullName>
    </submittedName>
</protein>
<reference evidence="7" key="1">
    <citation type="journal article" date="2019" name="Int. J. Syst. Evol. Microbiol.">
        <title>The Global Catalogue of Microorganisms (GCM) 10K type strain sequencing project: providing services to taxonomists for standard genome sequencing and annotation.</title>
        <authorList>
            <consortium name="The Broad Institute Genomics Platform"/>
            <consortium name="The Broad Institute Genome Sequencing Center for Infectious Disease"/>
            <person name="Wu L."/>
            <person name="Ma J."/>
        </authorList>
    </citation>
    <scope>NUCLEOTIDE SEQUENCE [LARGE SCALE GENOMIC DNA]</scope>
    <source>
        <strain evidence="7">KCTC 52239</strain>
    </source>
</reference>
<evidence type="ECO:0000256" key="1">
    <source>
        <dbReference type="ARBA" id="ARBA00022729"/>
    </source>
</evidence>
<dbReference type="Gene3D" id="3.30.1950.10">
    <property type="entry name" value="wza like domain"/>
    <property type="match status" value="1"/>
</dbReference>
<proteinExistence type="predicted"/>
<dbReference type="InterPro" id="IPR049712">
    <property type="entry name" value="Poly_export"/>
</dbReference>
<dbReference type="Proteomes" id="UP001595557">
    <property type="component" value="Unassembled WGS sequence"/>
</dbReference>
<dbReference type="RefSeq" id="WP_207467432.1">
    <property type="nucleotide sequence ID" value="NZ_JAFNAW010000015.1"/>
</dbReference>
<sequence>MRTAGLLLALGLAALPTLLRADPYLLNPQDQLTLRAAFWKADEGLYLAWDGINGTYRISPEGDLHLPLIGQVPAADQSIATLARDISLRLQQKVGTGNPPEISLEVSTYAPIYILGAVTAPGAYPYQPGMTVQQAIALAGGVLRPAAGVAAGAPDRAAIYGGEVKMASDALAQLRQTKAWLEAELADLSAPAADAQRTTDETPLEPVGAALFAANRASRGAQTESLGELRNVLTEQIQRFEQQISLRDSQIAQISADLGGMEQLRDQGLAANARVTALSTQLSDLESKRLDLENARLVAEQQLNQATRDELNVTEQARTDFLAQLRQVNGEILANETRLATATALYSSAVSAGAMPVPGIDPLVPEYVVTPRTPDQEQRLFQPTELLPAGSTLNVMMKVNEAATPLAGGK</sequence>
<feature type="domain" description="Polysaccharide export protein N-terminal" evidence="3">
    <location>
        <begin position="22"/>
        <end position="105"/>
    </location>
</feature>